<feature type="region of interest" description="Disordered" evidence="1">
    <location>
        <begin position="1"/>
        <end position="27"/>
    </location>
</feature>
<sequence>MAAPSSAGFSQRTPHPSSKDDSNNLSVTSLAMSPNLSTWFSPSNISNSYAVHLRPPGRSISSLSPPALPP</sequence>
<dbReference type="Proteomes" id="UP001381693">
    <property type="component" value="Unassembled WGS sequence"/>
</dbReference>
<comment type="caution">
    <text evidence="2">The sequence shown here is derived from an EMBL/GenBank/DDBJ whole genome shotgun (WGS) entry which is preliminary data.</text>
</comment>
<evidence type="ECO:0000256" key="1">
    <source>
        <dbReference type="SAM" id="MobiDB-lite"/>
    </source>
</evidence>
<dbReference type="AlphaFoldDB" id="A0AAN8XBN9"/>
<evidence type="ECO:0000313" key="2">
    <source>
        <dbReference type="EMBL" id="KAK7077503.1"/>
    </source>
</evidence>
<feature type="compositionally biased region" description="Polar residues" evidence="1">
    <location>
        <begin position="7"/>
        <end position="16"/>
    </location>
</feature>
<keyword evidence="3" id="KW-1185">Reference proteome</keyword>
<reference evidence="2 3" key="1">
    <citation type="submission" date="2023-11" db="EMBL/GenBank/DDBJ databases">
        <title>Halocaridina rubra genome assembly.</title>
        <authorList>
            <person name="Smith C."/>
        </authorList>
    </citation>
    <scope>NUCLEOTIDE SEQUENCE [LARGE SCALE GENOMIC DNA]</scope>
    <source>
        <strain evidence="2">EP-1</strain>
        <tissue evidence="2">Whole</tissue>
    </source>
</reference>
<evidence type="ECO:0000313" key="3">
    <source>
        <dbReference type="Proteomes" id="UP001381693"/>
    </source>
</evidence>
<proteinExistence type="predicted"/>
<organism evidence="2 3">
    <name type="scientific">Halocaridina rubra</name>
    <name type="common">Hawaiian red shrimp</name>
    <dbReference type="NCBI Taxonomy" id="373956"/>
    <lineage>
        <taxon>Eukaryota</taxon>
        <taxon>Metazoa</taxon>
        <taxon>Ecdysozoa</taxon>
        <taxon>Arthropoda</taxon>
        <taxon>Crustacea</taxon>
        <taxon>Multicrustacea</taxon>
        <taxon>Malacostraca</taxon>
        <taxon>Eumalacostraca</taxon>
        <taxon>Eucarida</taxon>
        <taxon>Decapoda</taxon>
        <taxon>Pleocyemata</taxon>
        <taxon>Caridea</taxon>
        <taxon>Atyoidea</taxon>
        <taxon>Atyidae</taxon>
        <taxon>Halocaridina</taxon>
    </lineage>
</organism>
<protein>
    <submittedName>
        <fullName evidence="2">Uncharacterized protein</fullName>
    </submittedName>
</protein>
<name>A0AAN8XBN9_HALRR</name>
<feature type="non-terminal residue" evidence="2">
    <location>
        <position position="70"/>
    </location>
</feature>
<dbReference type="EMBL" id="JAXCGZ010008668">
    <property type="protein sequence ID" value="KAK7077503.1"/>
    <property type="molecule type" value="Genomic_DNA"/>
</dbReference>
<accession>A0AAN8XBN9</accession>
<gene>
    <name evidence="2" type="ORF">SK128_021505</name>
</gene>